<evidence type="ECO:0008006" key="3">
    <source>
        <dbReference type="Google" id="ProtNLM"/>
    </source>
</evidence>
<protein>
    <recommendedName>
        <fullName evidence="3">Acyl-CoA oxidase/dehydrogenase middle domain-containing protein</fullName>
    </recommendedName>
</protein>
<dbReference type="SUPFAM" id="SSF56645">
    <property type="entry name" value="Acyl-CoA dehydrogenase NM domain-like"/>
    <property type="match status" value="1"/>
</dbReference>
<sequence length="184" mass="20327">MTISRPVPSRSPLSLHTATCKSGIPFIDVPAPYRQVDVPDQAGIPHAHLDAFHFLLISKRDVSRGRRRRDRIGGCFGHRGCRACFRDGRVSRWESRNPVVGSDVARIRISADKTADGRSYIVNGVKKWITGTPWATHMTTAVGCNRKARSCLAMSFQYAMERGDLWQTAGSEPGHSEEAVRPGA</sequence>
<evidence type="ECO:0000313" key="1">
    <source>
        <dbReference type="EMBL" id="KAG5922099.1"/>
    </source>
</evidence>
<accession>A0A8K0J5N4</accession>
<dbReference type="EMBL" id="SRPY01000533">
    <property type="protein sequence ID" value="KAG5922099.1"/>
    <property type="molecule type" value="Genomic_DNA"/>
</dbReference>
<dbReference type="AlphaFoldDB" id="A0A8K0J5N4"/>
<dbReference type="Proteomes" id="UP000811619">
    <property type="component" value="Unassembled WGS sequence"/>
</dbReference>
<dbReference type="OrthoDB" id="10254877at2759"/>
<dbReference type="InterPro" id="IPR009100">
    <property type="entry name" value="AcylCoA_DH/oxidase_NM_dom_sf"/>
</dbReference>
<name>A0A8K0J5N4_9HYPO</name>
<dbReference type="InterPro" id="IPR046373">
    <property type="entry name" value="Acyl-CoA_Oxase/DH_mid-dom_sf"/>
</dbReference>
<gene>
    <name evidence="1" type="ORF">E4U42_005598</name>
</gene>
<keyword evidence="2" id="KW-1185">Reference proteome</keyword>
<dbReference type="Gene3D" id="2.40.110.10">
    <property type="entry name" value="Butyryl-CoA Dehydrogenase, subunit A, domain 2"/>
    <property type="match status" value="1"/>
</dbReference>
<organism evidence="1 2">
    <name type="scientific">Claviceps africana</name>
    <dbReference type="NCBI Taxonomy" id="83212"/>
    <lineage>
        <taxon>Eukaryota</taxon>
        <taxon>Fungi</taxon>
        <taxon>Dikarya</taxon>
        <taxon>Ascomycota</taxon>
        <taxon>Pezizomycotina</taxon>
        <taxon>Sordariomycetes</taxon>
        <taxon>Hypocreomycetidae</taxon>
        <taxon>Hypocreales</taxon>
        <taxon>Clavicipitaceae</taxon>
        <taxon>Claviceps</taxon>
    </lineage>
</organism>
<evidence type="ECO:0000313" key="2">
    <source>
        <dbReference type="Proteomes" id="UP000811619"/>
    </source>
</evidence>
<comment type="caution">
    <text evidence="1">The sequence shown here is derived from an EMBL/GenBank/DDBJ whole genome shotgun (WGS) entry which is preliminary data.</text>
</comment>
<dbReference type="GO" id="GO:0016627">
    <property type="term" value="F:oxidoreductase activity, acting on the CH-CH group of donors"/>
    <property type="evidence" value="ECO:0007669"/>
    <property type="project" value="InterPro"/>
</dbReference>
<reference evidence="1" key="1">
    <citation type="journal article" date="2020" name="bioRxiv">
        <title>Whole genome comparisons of ergot fungi reveals the divergence and evolution of species within the genus Claviceps are the result of varying mechanisms driving genome evolution and host range expansion.</title>
        <authorList>
            <person name="Wyka S.A."/>
            <person name="Mondo S.J."/>
            <person name="Liu M."/>
            <person name="Dettman J."/>
            <person name="Nalam V."/>
            <person name="Broders K.D."/>
        </authorList>
    </citation>
    <scope>NUCLEOTIDE SEQUENCE</scope>
    <source>
        <strain evidence="1">CCC 489</strain>
    </source>
</reference>
<proteinExistence type="predicted"/>